<name>A0A171KS58_9BURK</name>
<evidence type="ECO:0000313" key="2">
    <source>
        <dbReference type="Proteomes" id="UP000078084"/>
    </source>
</evidence>
<sequence>MNDFPGVCNPARSCRPPGGLRAASRGAGSRAGRAMPRLRLAHALLHGNDGALGLEFFHPGKRRVFSLFSENLP</sequence>
<proteinExistence type="predicted"/>
<dbReference type="Proteomes" id="UP000078084">
    <property type="component" value="Unassembled WGS sequence"/>
</dbReference>
<gene>
    <name evidence="1" type="ORF">AAV32_08995</name>
</gene>
<comment type="caution">
    <text evidence="1">The sequence shown here is derived from an EMBL/GenBank/DDBJ whole genome shotgun (WGS) entry which is preliminary data.</text>
</comment>
<reference evidence="1 2" key="1">
    <citation type="submission" date="2015-04" db="EMBL/GenBank/DDBJ databases">
        <title>Genome sequence of Kerstersia gyiorum CG1.</title>
        <authorList>
            <person name="Greninger A.L."/>
            <person name="Kozyreva V."/>
            <person name="Chaturvedi V."/>
        </authorList>
    </citation>
    <scope>NUCLEOTIDE SEQUENCE [LARGE SCALE GENOMIC DNA]</scope>
    <source>
        <strain evidence="1 2">CG1</strain>
    </source>
</reference>
<organism evidence="1 2">
    <name type="scientific">Kerstersia gyiorum</name>
    <dbReference type="NCBI Taxonomy" id="206506"/>
    <lineage>
        <taxon>Bacteria</taxon>
        <taxon>Pseudomonadati</taxon>
        <taxon>Pseudomonadota</taxon>
        <taxon>Betaproteobacteria</taxon>
        <taxon>Burkholderiales</taxon>
        <taxon>Alcaligenaceae</taxon>
        <taxon>Kerstersia</taxon>
    </lineage>
</organism>
<dbReference type="STRING" id="206506.AAV32_08995"/>
<dbReference type="AlphaFoldDB" id="A0A171KS58"/>
<accession>A0A171KS58</accession>
<dbReference type="EMBL" id="LBNE01000005">
    <property type="protein sequence ID" value="KKO71725.1"/>
    <property type="molecule type" value="Genomic_DNA"/>
</dbReference>
<evidence type="ECO:0000313" key="1">
    <source>
        <dbReference type="EMBL" id="KKO71725.1"/>
    </source>
</evidence>
<protein>
    <submittedName>
        <fullName evidence="1">Uncharacterized protein</fullName>
    </submittedName>
</protein>
<keyword evidence="2" id="KW-1185">Reference proteome</keyword>